<protein>
    <submittedName>
        <fullName evidence="2">Uncharacterized protein</fullName>
    </submittedName>
</protein>
<name>A0A7W9GMT2_9ACTN</name>
<evidence type="ECO:0000256" key="1">
    <source>
        <dbReference type="SAM" id="MobiDB-lite"/>
    </source>
</evidence>
<dbReference type="Proteomes" id="UP000542813">
    <property type="component" value="Unassembled WGS sequence"/>
</dbReference>
<organism evidence="2 3">
    <name type="scientific">Jiangella mangrovi</name>
    <dbReference type="NCBI Taxonomy" id="1524084"/>
    <lineage>
        <taxon>Bacteria</taxon>
        <taxon>Bacillati</taxon>
        <taxon>Actinomycetota</taxon>
        <taxon>Actinomycetes</taxon>
        <taxon>Jiangellales</taxon>
        <taxon>Jiangellaceae</taxon>
        <taxon>Jiangella</taxon>
    </lineage>
</organism>
<keyword evidence="3" id="KW-1185">Reference proteome</keyword>
<gene>
    <name evidence="2" type="ORF">HD601_001315</name>
</gene>
<comment type="caution">
    <text evidence="2">The sequence shown here is derived from an EMBL/GenBank/DDBJ whole genome shotgun (WGS) entry which is preliminary data.</text>
</comment>
<dbReference type="RefSeq" id="WP_184820360.1">
    <property type="nucleotide sequence ID" value="NZ_JACHMM010000001.1"/>
</dbReference>
<dbReference type="AlphaFoldDB" id="A0A7W9GMT2"/>
<proteinExistence type="predicted"/>
<feature type="region of interest" description="Disordered" evidence="1">
    <location>
        <begin position="19"/>
        <end position="47"/>
    </location>
</feature>
<accession>A0A7W9GMT2</accession>
<sequence>MSPKHGDIKIEDGLTWTYQDPPGTWIIQTPDGPLLRPVEDDFPGAGA</sequence>
<evidence type="ECO:0000313" key="2">
    <source>
        <dbReference type="EMBL" id="MBB5786740.1"/>
    </source>
</evidence>
<dbReference type="EMBL" id="JACHMM010000001">
    <property type="protein sequence ID" value="MBB5786740.1"/>
    <property type="molecule type" value="Genomic_DNA"/>
</dbReference>
<reference evidence="2 3" key="1">
    <citation type="submission" date="2020-08" db="EMBL/GenBank/DDBJ databases">
        <title>Sequencing the genomes of 1000 actinobacteria strains.</title>
        <authorList>
            <person name="Klenk H.-P."/>
        </authorList>
    </citation>
    <scope>NUCLEOTIDE SEQUENCE [LARGE SCALE GENOMIC DNA]</scope>
    <source>
        <strain evidence="2 3">DSM 102122</strain>
    </source>
</reference>
<evidence type="ECO:0000313" key="3">
    <source>
        <dbReference type="Proteomes" id="UP000542813"/>
    </source>
</evidence>